<dbReference type="GO" id="GO:0042923">
    <property type="term" value="F:neuropeptide binding"/>
    <property type="evidence" value="ECO:0007669"/>
    <property type="project" value="TreeGrafter"/>
</dbReference>
<comment type="caution">
    <text evidence="12">The sequence shown here is derived from an EMBL/GenBank/DDBJ whole genome shotgun (WGS) entry which is preliminary data.</text>
</comment>
<dbReference type="GO" id="GO:0043005">
    <property type="term" value="C:neuron projection"/>
    <property type="evidence" value="ECO:0007669"/>
    <property type="project" value="TreeGrafter"/>
</dbReference>
<organism evidence="12 13">
    <name type="scientific">Caenorhabditis angaria</name>
    <dbReference type="NCBI Taxonomy" id="860376"/>
    <lineage>
        <taxon>Eukaryota</taxon>
        <taxon>Metazoa</taxon>
        <taxon>Ecdysozoa</taxon>
        <taxon>Nematoda</taxon>
        <taxon>Chromadorea</taxon>
        <taxon>Rhabditida</taxon>
        <taxon>Rhabditina</taxon>
        <taxon>Rhabditomorpha</taxon>
        <taxon>Rhabditoidea</taxon>
        <taxon>Rhabditidae</taxon>
        <taxon>Peloderinae</taxon>
        <taxon>Caenorhabditis</taxon>
    </lineage>
</organism>
<keyword evidence="3 9" id="KW-0812">Transmembrane</keyword>
<evidence type="ECO:0000256" key="9">
    <source>
        <dbReference type="RuleBase" id="RU000688"/>
    </source>
</evidence>
<keyword evidence="5 9" id="KW-0297">G-protein coupled receptor</keyword>
<accession>A0A9P1IMH1</accession>
<keyword evidence="7 9" id="KW-0675">Receptor</keyword>
<keyword evidence="6 10" id="KW-0472">Membrane</keyword>
<feature type="domain" description="G-protein coupled receptors family 1 profile" evidence="11">
    <location>
        <begin position="292"/>
        <end position="553"/>
    </location>
</feature>
<evidence type="ECO:0000256" key="2">
    <source>
        <dbReference type="ARBA" id="ARBA00010663"/>
    </source>
</evidence>
<sequence>MDKASKKLSGNSNTVQKIIAVPDQNLPSSYYTKKIVLLCICLKKFAEYCFVLAVTFFIVPLILVWLYPHMVLNLENVTEWKTSPSTPIQKFQMTTIKMAGVSAQIWYRTGSFRISNIHSPKYISLNSYNPEKQGYNIIFCDPTQHRHNRFTYQEYISIIKVCYLWVKSKVGTSSVYLAADNHLANIALEAAIHLQPKYKIDKIYLKNPVADFAERYQNNGILQGTFLIPSIRQSVIEIPSYYYFFDQKKMESTENNTCRTIQVYAPELLDMKMLQIFFSFLYFLVWVTAIVGNTLVLYVLSVTQVSLSVRTVFVGCLATSDLLMCLFSLPITVITTFTREWVFPAIFCNIVGVFQGGSIFVSSFTLTFIALDRCMLILKPNKEMVNYSRAYLIVGFIWVLGYSLALPLGVFSKITSYDDLCGAYCEEAWPDKKYRQGYGLTVLALQFGIPTIISSICYYMISQVMSSQLKRRRGAMTKLRPESEVKLVSRKTRANRMMIFMVVGFVLAWMPFNLINLYRDLIASEELSSWYSTVFVFCHVCAMCSAVVNPIIYSWFNPSFRTSILTVLKKYSGGQKGMGGTQKMTRPDTKVTIANGNDFQQGDQYL</sequence>
<feature type="transmembrane region" description="Helical" evidence="10">
    <location>
        <begin position="276"/>
        <end position="300"/>
    </location>
</feature>
<evidence type="ECO:0000313" key="13">
    <source>
        <dbReference type="Proteomes" id="UP001152747"/>
    </source>
</evidence>
<dbReference type="SUPFAM" id="SSF81321">
    <property type="entry name" value="Family A G protein-coupled receptor-like"/>
    <property type="match status" value="1"/>
</dbReference>
<dbReference type="PRINTS" id="PR01012">
    <property type="entry name" value="NRPEPTIDEYR"/>
</dbReference>
<evidence type="ECO:0000256" key="8">
    <source>
        <dbReference type="ARBA" id="ARBA00023224"/>
    </source>
</evidence>
<dbReference type="GO" id="GO:0005886">
    <property type="term" value="C:plasma membrane"/>
    <property type="evidence" value="ECO:0007669"/>
    <property type="project" value="TreeGrafter"/>
</dbReference>
<evidence type="ECO:0000256" key="1">
    <source>
        <dbReference type="ARBA" id="ARBA00004141"/>
    </source>
</evidence>
<dbReference type="GO" id="GO:0004983">
    <property type="term" value="F:neuropeptide Y receptor activity"/>
    <property type="evidence" value="ECO:0007669"/>
    <property type="project" value="InterPro"/>
</dbReference>
<evidence type="ECO:0000256" key="3">
    <source>
        <dbReference type="ARBA" id="ARBA00022692"/>
    </source>
</evidence>
<evidence type="ECO:0000259" key="11">
    <source>
        <dbReference type="PROSITE" id="PS50262"/>
    </source>
</evidence>
<feature type="transmembrane region" description="Helical" evidence="10">
    <location>
        <begin position="45"/>
        <end position="67"/>
    </location>
</feature>
<protein>
    <recommendedName>
        <fullName evidence="11">G-protein coupled receptors family 1 profile domain-containing protein</fullName>
    </recommendedName>
</protein>
<gene>
    <name evidence="12" type="ORF">CAMP_LOCUS10992</name>
</gene>
<feature type="transmembrane region" description="Helical" evidence="10">
    <location>
        <begin position="341"/>
        <end position="369"/>
    </location>
</feature>
<evidence type="ECO:0000256" key="6">
    <source>
        <dbReference type="ARBA" id="ARBA00023136"/>
    </source>
</evidence>
<dbReference type="InterPro" id="IPR017452">
    <property type="entry name" value="GPCR_Rhodpsn_7TM"/>
</dbReference>
<reference evidence="12" key="1">
    <citation type="submission" date="2022-11" db="EMBL/GenBank/DDBJ databases">
        <authorList>
            <person name="Kikuchi T."/>
        </authorList>
    </citation>
    <scope>NUCLEOTIDE SEQUENCE</scope>
    <source>
        <strain evidence="12">PS1010</strain>
    </source>
</reference>
<dbReference type="EMBL" id="CANHGI010000004">
    <property type="protein sequence ID" value="CAI5448355.1"/>
    <property type="molecule type" value="Genomic_DNA"/>
</dbReference>
<dbReference type="InterPro" id="IPR000276">
    <property type="entry name" value="GPCR_Rhodpsn"/>
</dbReference>
<dbReference type="AlphaFoldDB" id="A0A9P1IMH1"/>
<dbReference type="OrthoDB" id="9046662at2759"/>
<dbReference type="PROSITE" id="PS50262">
    <property type="entry name" value="G_PROTEIN_RECEP_F1_2"/>
    <property type="match status" value="1"/>
</dbReference>
<dbReference type="PRINTS" id="PR00237">
    <property type="entry name" value="GPCRRHODOPSN"/>
</dbReference>
<feature type="transmembrane region" description="Helical" evidence="10">
    <location>
        <begin position="312"/>
        <end position="335"/>
    </location>
</feature>
<keyword evidence="8 9" id="KW-0807">Transducer</keyword>
<dbReference type="Pfam" id="PF00001">
    <property type="entry name" value="7tm_1"/>
    <property type="match status" value="1"/>
</dbReference>
<evidence type="ECO:0000256" key="4">
    <source>
        <dbReference type="ARBA" id="ARBA00022989"/>
    </source>
</evidence>
<dbReference type="Gene3D" id="1.20.1070.10">
    <property type="entry name" value="Rhodopsin 7-helix transmembrane proteins"/>
    <property type="match status" value="1"/>
</dbReference>
<keyword evidence="13" id="KW-1185">Reference proteome</keyword>
<dbReference type="InterPro" id="IPR000611">
    <property type="entry name" value="NPY_rcpt"/>
</dbReference>
<dbReference type="Proteomes" id="UP001152747">
    <property type="component" value="Unassembled WGS sequence"/>
</dbReference>
<dbReference type="PANTHER" id="PTHR24235">
    <property type="entry name" value="NEUROPEPTIDE Y RECEPTOR"/>
    <property type="match status" value="1"/>
</dbReference>
<feature type="transmembrane region" description="Helical" evidence="10">
    <location>
        <begin position="438"/>
        <end position="461"/>
    </location>
</feature>
<keyword evidence="4 10" id="KW-1133">Transmembrane helix</keyword>
<proteinExistence type="inferred from homology"/>
<dbReference type="PANTHER" id="PTHR24235:SF18">
    <property type="entry name" value="G-PROTEIN COUPLED RECEPTORS FAMILY 1 PROFILE DOMAIN-CONTAINING PROTEIN"/>
    <property type="match status" value="1"/>
</dbReference>
<evidence type="ECO:0000256" key="7">
    <source>
        <dbReference type="ARBA" id="ARBA00023170"/>
    </source>
</evidence>
<dbReference type="PROSITE" id="PS00237">
    <property type="entry name" value="G_PROTEIN_RECEP_F1_1"/>
    <property type="match status" value="1"/>
</dbReference>
<feature type="transmembrane region" description="Helical" evidence="10">
    <location>
        <begin position="390"/>
        <end position="410"/>
    </location>
</feature>
<name>A0A9P1IMH1_9PELO</name>
<feature type="transmembrane region" description="Helical" evidence="10">
    <location>
        <begin position="497"/>
        <end position="518"/>
    </location>
</feature>
<evidence type="ECO:0000256" key="5">
    <source>
        <dbReference type="ARBA" id="ARBA00023040"/>
    </source>
</evidence>
<evidence type="ECO:0000313" key="12">
    <source>
        <dbReference type="EMBL" id="CAI5448355.1"/>
    </source>
</evidence>
<evidence type="ECO:0000256" key="10">
    <source>
        <dbReference type="SAM" id="Phobius"/>
    </source>
</evidence>
<dbReference type="CDD" id="cd15203">
    <property type="entry name" value="7tmA_NPYR-like"/>
    <property type="match status" value="1"/>
</dbReference>
<feature type="transmembrane region" description="Helical" evidence="10">
    <location>
        <begin position="530"/>
        <end position="556"/>
    </location>
</feature>
<comment type="subcellular location">
    <subcellularLocation>
        <location evidence="1">Membrane</location>
        <topology evidence="1">Multi-pass membrane protein</topology>
    </subcellularLocation>
</comment>
<comment type="similarity">
    <text evidence="2 9">Belongs to the G-protein coupled receptor 1 family.</text>
</comment>